<evidence type="ECO:0000313" key="1">
    <source>
        <dbReference type="EMBL" id="GLS23375.1"/>
    </source>
</evidence>
<keyword evidence="2" id="KW-1185">Reference proteome</keyword>
<reference evidence="2" key="1">
    <citation type="journal article" date="2019" name="Int. J. Syst. Evol. Microbiol.">
        <title>The Global Catalogue of Microorganisms (GCM) 10K type strain sequencing project: providing services to taxonomists for standard genome sequencing and annotation.</title>
        <authorList>
            <consortium name="The Broad Institute Genomics Platform"/>
            <consortium name="The Broad Institute Genome Sequencing Center for Infectious Disease"/>
            <person name="Wu L."/>
            <person name="Ma J."/>
        </authorList>
    </citation>
    <scope>NUCLEOTIDE SEQUENCE [LARGE SCALE GENOMIC DNA]</scope>
    <source>
        <strain evidence="2">NBRC 101365</strain>
    </source>
</reference>
<evidence type="ECO:0000313" key="2">
    <source>
        <dbReference type="Proteomes" id="UP001156882"/>
    </source>
</evidence>
<dbReference type="Proteomes" id="UP001156882">
    <property type="component" value="Unassembled WGS sequence"/>
</dbReference>
<comment type="caution">
    <text evidence="1">The sequence shown here is derived from an EMBL/GenBank/DDBJ whole genome shotgun (WGS) entry which is preliminary data.</text>
</comment>
<proteinExistence type="predicted"/>
<name>A0ABQ6CTC9_9HYPH</name>
<protein>
    <submittedName>
        <fullName evidence="1">Uncharacterized protein</fullName>
    </submittedName>
</protein>
<dbReference type="EMBL" id="BSPC01000070">
    <property type="protein sequence ID" value="GLS23375.1"/>
    <property type="molecule type" value="Genomic_DNA"/>
</dbReference>
<gene>
    <name evidence="1" type="ORF">GCM10007874_63950</name>
</gene>
<dbReference type="RefSeq" id="WP_284316311.1">
    <property type="nucleotide sequence ID" value="NZ_BSPC01000070.1"/>
</dbReference>
<organism evidence="1 2">
    <name type="scientific">Labrys miyagiensis</name>
    <dbReference type="NCBI Taxonomy" id="346912"/>
    <lineage>
        <taxon>Bacteria</taxon>
        <taxon>Pseudomonadati</taxon>
        <taxon>Pseudomonadota</taxon>
        <taxon>Alphaproteobacteria</taxon>
        <taxon>Hyphomicrobiales</taxon>
        <taxon>Xanthobacteraceae</taxon>
        <taxon>Labrys</taxon>
    </lineage>
</organism>
<accession>A0ABQ6CTC9</accession>
<sequence>MIRRQKNAGQLPRKVEMASALGGGVANSMANFHHEDIESLEDHLRVFVTAYNLAKHLKALRY</sequence>